<organism evidence="1 2">
    <name type="scientific">Fuerstiella marisgermanici</name>
    <dbReference type="NCBI Taxonomy" id="1891926"/>
    <lineage>
        <taxon>Bacteria</taxon>
        <taxon>Pseudomonadati</taxon>
        <taxon>Planctomycetota</taxon>
        <taxon>Planctomycetia</taxon>
        <taxon>Planctomycetales</taxon>
        <taxon>Planctomycetaceae</taxon>
        <taxon>Fuerstiella</taxon>
    </lineage>
</organism>
<dbReference type="RefSeq" id="WP_077023609.1">
    <property type="nucleotide sequence ID" value="NZ_CP017641.1"/>
</dbReference>
<dbReference type="InterPro" id="IPR035948">
    <property type="entry name" value="YwqG-like_sf"/>
</dbReference>
<dbReference type="Pfam" id="PF09234">
    <property type="entry name" value="DUF1963"/>
    <property type="match status" value="1"/>
</dbReference>
<sequence>MTQDTLHIGDISPTDELTVLSRDDLASYSLSTNWPTYQHVMGPGDILARSRQLEEYAPQLTQCQPRPTLCFVFGVGEDGDRAATRLGGLPFWPSSQQWPTAQNGAAKQFIGQFDFRSVRWPEPLPGDVLTVHFDYDWDGDGRFNGAAHGAAATLTWHDSSCTDLLSRTDLPPPNEWYAAPGPFYSRPVLQTDYKTEWSEHAQAFTVHGMKIGGHSPFFRANWTELTSAIPEPVFLCSIGYVSPDIQAEEPDAWLKSRVRDPNTEVGDAMFPGAGVLAIAYEKGNPSNLYWIAYSP</sequence>
<dbReference type="EMBL" id="CP017641">
    <property type="protein sequence ID" value="APZ91923.1"/>
    <property type="molecule type" value="Genomic_DNA"/>
</dbReference>
<name>A0A1P8WCY7_9PLAN</name>
<dbReference type="SUPFAM" id="SSF103032">
    <property type="entry name" value="Hypothetical protein YwqG"/>
    <property type="match status" value="1"/>
</dbReference>
<dbReference type="InterPro" id="IPR015315">
    <property type="entry name" value="DUF1963"/>
</dbReference>
<protein>
    <recommendedName>
        <fullName evidence="3">DUF1963 domain-containing protein</fullName>
    </recommendedName>
</protein>
<gene>
    <name evidence="1" type="ORF">Fuma_01521</name>
</gene>
<dbReference type="Proteomes" id="UP000187735">
    <property type="component" value="Chromosome"/>
</dbReference>
<dbReference type="AlphaFoldDB" id="A0A1P8WCY7"/>
<evidence type="ECO:0008006" key="3">
    <source>
        <dbReference type="Google" id="ProtNLM"/>
    </source>
</evidence>
<proteinExistence type="predicted"/>
<dbReference type="Gene3D" id="2.30.320.10">
    <property type="entry name" value="YwqG-like"/>
    <property type="match status" value="1"/>
</dbReference>
<keyword evidence="2" id="KW-1185">Reference proteome</keyword>
<evidence type="ECO:0000313" key="2">
    <source>
        <dbReference type="Proteomes" id="UP000187735"/>
    </source>
</evidence>
<evidence type="ECO:0000313" key="1">
    <source>
        <dbReference type="EMBL" id="APZ91923.1"/>
    </source>
</evidence>
<accession>A0A1P8WCY7</accession>
<dbReference type="KEGG" id="fmr:Fuma_01521"/>
<reference evidence="1 2" key="1">
    <citation type="journal article" date="2016" name="Front. Microbiol.">
        <title>Fuerstia marisgermanicae gen. nov., sp. nov., an Unusual Member of the Phylum Planctomycetes from the German Wadden Sea.</title>
        <authorList>
            <person name="Kohn T."/>
            <person name="Heuer A."/>
            <person name="Jogler M."/>
            <person name="Vollmers J."/>
            <person name="Boedeker C."/>
            <person name="Bunk B."/>
            <person name="Rast P."/>
            <person name="Borchert D."/>
            <person name="Glockner I."/>
            <person name="Freese H.M."/>
            <person name="Klenk H.P."/>
            <person name="Overmann J."/>
            <person name="Kaster A.K."/>
            <person name="Rohde M."/>
            <person name="Wiegand S."/>
            <person name="Jogler C."/>
        </authorList>
    </citation>
    <scope>NUCLEOTIDE SEQUENCE [LARGE SCALE GENOMIC DNA]</scope>
    <source>
        <strain evidence="1 2">NH11</strain>
    </source>
</reference>